<evidence type="ECO:0000313" key="3">
    <source>
        <dbReference type="Proteomes" id="UP001500689"/>
    </source>
</evidence>
<dbReference type="Proteomes" id="UP001500689">
    <property type="component" value="Unassembled WGS sequence"/>
</dbReference>
<dbReference type="PROSITE" id="PS51725">
    <property type="entry name" value="ABM"/>
    <property type="match status" value="1"/>
</dbReference>
<gene>
    <name evidence="2" type="ORF">GCM10022222_56590</name>
</gene>
<reference evidence="3" key="1">
    <citation type="journal article" date="2019" name="Int. J. Syst. Evol. Microbiol.">
        <title>The Global Catalogue of Microorganisms (GCM) 10K type strain sequencing project: providing services to taxonomists for standard genome sequencing and annotation.</title>
        <authorList>
            <consortium name="The Broad Institute Genomics Platform"/>
            <consortium name="The Broad Institute Genome Sequencing Center for Infectious Disease"/>
            <person name="Wu L."/>
            <person name="Ma J."/>
        </authorList>
    </citation>
    <scope>NUCLEOTIDE SEQUENCE [LARGE SCALE GENOMIC DNA]</scope>
    <source>
        <strain evidence="3">JCM 16898</strain>
    </source>
</reference>
<organism evidence="2 3">
    <name type="scientific">Amycolatopsis ultiminotia</name>
    <dbReference type="NCBI Taxonomy" id="543629"/>
    <lineage>
        <taxon>Bacteria</taxon>
        <taxon>Bacillati</taxon>
        <taxon>Actinomycetota</taxon>
        <taxon>Actinomycetes</taxon>
        <taxon>Pseudonocardiales</taxon>
        <taxon>Pseudonocardiaceae</taxon>
        <taxon>Amycolatopsis</taxon>
    </lineage>
</organism>
<protein>
    <recommendedName>
        <fullName evidence="1">ABM domain-containing protein</fullName>
    </recommendedName>
</protein>
<name>A0ABP6XEE0_9PSEU</name>
<dbReference type="PANTHER" id="PTHR33336">
    <property type="entry name" value="QUINOL MONOOXYGENASE YGIN-RELATED"/>
    <property type="match status" value="1"/>
</dbReference>
<keyword evidence="3" id="KW-1185">Reference proteome</keyword>
<comment type="caution">
    <text evidence="2">The sequence shown here is derived from an EMBL/GenBank/DDBJ whole genome shotgun (WGS) entry which is preliminary data.</text>
</comment>
<dbReference type="Gene3D" id="3.30.70.100">
    <property type="match status" value="1"/>
</dbReference>
<dbReference type="InterPro" id="IPR007138">
    <property type="entry name" value="ABM_dom"/>
</dbReference>
<dbReference type="EMBL" id="BAAAZN010000013">
    <property type="protein sequence ID" value="GAA3565533.1"/>
    <property type="molecule type" value="Genomic_DNA"/>
</dbReference>
<dbReference type="SUPFAM" id="SSF54909">
    <property type="entry name" value="Dimeric alpha+beta barrel"/>
    <property type="match status" value="1"/>
</dbReference>
<dbReference type="RefSeq" id="WP_344865156.1">
    <property type="nucleotide sequence ID" value="NZ_BAAAZN010000013.1"/>
</dbReference>
<evidence type="ECO:0000313" key="2">
    <source>
        <dbReference type="EMBL" id="GAA3565533.1"/>
    </source>
</evidence>
<dbReference type="InterPro" id="IPR050744">
    <property type="entry name" value="AI-2_Isomerase_LsrG"/>
</dbReference>
<dbReference type="Pfam" id="PF03992">
    <property type="entry name" value="ABM"/>
    <property type="match status" value="1"/>
</dbReference>
<proteinExistence type="predicted"/>
<sequence>MLLTVVKFTVRPERSEQWLDLVDDYTLATRREPGTLFAEWSRSTDVPHQFVLVAAFASAEARAAHTRSAHFAAARSWLPGVLARTPDVVRAQGPGAGWIPMRELRID</sequence>
<accession>A0ABP6XEE0</accession>
<feature type="domain" description="ABM" evidence="1">
    <location>
        <begin position="2"/>
        <end position="90"/>
    </location>
</feature>
<dbReference type="InterPro" id="IPR011008">
    <property type="entry name" value="Dimeric_a/b-barrel"/>
</dbReference>
<dbReference type="PANTHER" id="PTHR33336:SF3">
    <property type="entry name" value="ABM DOMAIN-CONTAINING PROTEIN"/>
    <property type="match status" value="1"/>
</dbReference>
<evidence type="ECO:0000259" key="1">
    <source>
        <dbReference type="PROSITE" id="PS51725"/>
    </source>
</evidence>